<dbReference type="GO" id="GO:0010181">
    <property type="term" value="F:FMN binding"/>
    <property type="evidence" value="ECO:0007669"/>
    <property type="project" value="InterPro"/>
</dbReference>
<dbReference type="InterPro" id="IPR001155">
    <property type="entry name" value="OxRdtase_FMN_N"/>
</dbReference>
<organism evidence="8 9">
    <name type="scientific">Microbacterium lemovicicum</name>
    <dbReference type="NCBI Taxonomy" id="1072463"/>
    <lineage>
        <taxon>Bacteria</taxon>
        <taxon>Bacillati</taxon>
        <taxon>Actinomycetota</taxon>
        <taxon>Actinomycetes</taxon>
        <taxon>Micrococcales</taxon>
        <taxon>Microbacteriaceae</taxon>
        <taxon>Microbacterium</taxon>
    </lineage>
</organism>
<dbReference type="PANTHER" id="PTHR43303">
    <property type="entry name" value="NADPH DEHYDROGENASE C23G7.10C-RELATED"/>
    <property type="match status" value="1"/>
</dbReference>
<evidence type="ECO:0000259" key="7">
    <source>
        <dbReference type="Pfam" id="PF00724"/>
    </source>
</evidence>
<dbReference type="GO" id="GO:0003959">
    <property type="term" value="F:NADPH dehydrogenase activity"/>
    <property type="evidence" value="ECO:0007669"/>
    <property type="project" value="UniProtKB-EC"/>
</dbReference>
<keyword evidence="2" id="KW-0285">Flavoprotein</keyword>
<dbReference type="AlphaFoldDB" id="A0A3S9WCT2"/>
<accession>A0A3S9WCT2</accession>
<sequence length="360" mass="38480">MARPASRLFSPITVNGLTIPHRLWVAPMCQYSSVDGMPAEWHLVHLGSFAIGRAGMIMTEAAAVSPEGRISPDDVGIWNDEHTAGWRRVVDFVHGMDSLIGIQLSHAGRKASTYPPTRGRGSVPAEEGGWTTLGPSDTPYGTFTVPVAMGTDDIAKVVRDYADAATRAVEAGFDLVEIHAAHGYLLGQFLSPTSNRRTDAYGGDAAGREKLLHEVIAAVRERIPAAMPLVLRVSATEWVPDGVTVEDTIETLRRIDGVDLVSVSSGGNDPRQAIPSGPGYQQPLSRAVRAAVDLPVGVAGLITTPEQAEAALGAGDADVVYVARQFLREPTFPLRAAAALGGELEWAWQYNRAKYVESIP</sequence>
<dbReference type="Pfam" id="PF00724">
    <property type="entry name" value="Oxidored_FMN"/>
    <property type="match status" value="1"/>
</dbReference>
<comment type="cofactor">
    <cofactor evidence="1">
        <name>FMN</name>
        <dbReference type="ChEBI" id="CHEBI:58210"/>
    </cofactor>
</comment>
<dbReference type="RefSeq" id="WP_127096315.1">
    <property type="nucleotide sequence ID" value="NZ_CP031423.1"/>
</dbReference>
<dbReference type="OrthoDB" id="3169239at2"/>
<reference evidence="8 9" key="1">
    <citation type="submission" date="2018-08" db="EMBL/GenBank/DDBJ databases">
        <title>Microbacterium lemovicicum sp. nov., a bacterium isolated from a natural uranium-rich soil.</title>
        <authorList>
            <person name="ORTET P."/>
        </authorList>
    </citation>
    <scope>NUCLEOTIDE SEQUENCE [LARGE SCALE GENOMIC DNA]</scope>
    <source>
        <strain evidence="8 9">Viu22</strain>
    </source>
</reference>
<name>A0A3S9WCT2_9MICO</name>
<evidence type="ECO:0000256" key="4">
    <source>
        <dbReference type="ARBA" id="ARBA00022857"/>
    </source>
</evidence>
<dbReference type="CDD" id="cd02932">
    <property type="entry name" value="OYE_YqiM_FMN"/>
    <property type="match status" value="1"/>
</dbReference>
<feature type="domain" description="NADH:flavin oxidoreductase/NADH oxidase N-terminal" evidence="7">
    <location>
        <begin position="8"/>
        <end position="338"/>
    </location>
</feature>
<dbReference type="PANTHER" id="PTHR43303:SF4">
    <property type="entry name" value="NADPH DEHYDROGENASE C23G7.10C-RELATED"/>
    <property type="match status" value="1"/>
</dbReference>
<feature type="region of interest" description="Disordered" evidence="6">
    <location>
        <begin position="111"/>
        <end position="135"/>
    </location>
</feature>
<evidence type="ECO:0000256" key="1">
    <source>
        <dbReference type="ARBA" id="ARBA00001917"/>
    </source>
</evidence>
<dbReference type="InterPro" id="IPR013785">
    <property type="entry name" value="Aldolase_TIM"/>
</dbReference>
<dbReference type="EC" id="1.6.99.1" evidence="8"/>
<keyword evidence="3" id="KW-0288">FMN</keyword>
<evidence type="ECO:0000256" key="5">
    <source>
        <dbReference type="ARBA" id="ARBA00023002"/>
    </source>
</evidence>
<dbReference type="KEGG" id="mlv:CVS47_02454"/>
<dbReference type="Gene3D" id="3.20.20.70">
    <property type="entry name" value="Aldolase class I"/>
    <property type="match status" value="1"/>
</dbReference>
<dbReference type="InterPro" id="IPR044152">
    <property type="entry name" value="YqjM-like"/>
</dbReference>
<keyword evidence="4" id="KW-0521">NADP</keyword>
<protein>
    <submittedName>
        <fullName evidence="8">NADPH dehydrogenase</fullName>
        <ecNumber evidence="8">1.6.99.1</ecNumber>
    </submittedName>
</protein>
<evidence type="ECO:0000313" key="8">
    <source>
        <dbReference type="EMBL" id="AZS37807.1"/>
    </source>
</evidence>
<evidence type="ECO:0000256" key="6">
    <source>
        <dbReference type="SAM" id="MobiDB-lite"/>
    </source>
</evidence>
<dbReference type="EMBL" id="CP031423">
    <property type="protein sequence ID" value="AZS37807.1"/>
    <property type="molecule type" value="Genomic_DNA"/>
</dbReference>
<keyword evidence="9" id="KW-1185">Reference proteome</keyword>
<dbReference type="SUPFAM" id="SSF51395">
    <property type="entry name" value="FMN-linked oxidoreductases"/>
    <property type="match status" value="1"/>
</dbReference>
<evidence type="ECO:0000313" key="9">
    <source>
        <dbReference type="Proteomes" id="UP000276888"/>
    </source>
</evidence>
<gene>
    <name evidence="8" type="primary">namA_2</name>
    <name evidence="8" type="ORF">CVS47_02454</name>
</gene>
<evidence type="ECO:0000256" key="2">
    <source>
        <dbReference type="ARBA" id="ARBA00022630"/>
    </source>
</evidence>
<evidence type="ECO:0000256" key="3">
    <source>
        <dbReference type="ARBA" id="ARBA00022643"/>
    </source>
</evidence>
<proteinExistence type="predicted"/>
<dbReference type="Proteomes" id="UP000276888">
    <property type="component" value="Chromosome"/>
</dbReference>
<dbReference type="GO" id="GO:0050661">
    <property type="term" value="F:NADP binding"/>
    <property type="evidence" value="ECO:0007669"/>
    <property type="project" value="InterPro"/>
</dbReference>
<keyword evidence="5 8" id="KW-0560">Oxidoreductase</keyword>